<dbReference type="EMBL" id="JAODUO010000813">
    <property type="protein sequence ID" value="KAK2174285.1"/>
    <property type="molecule type" value="Genomic_DNA"/>
</dbReference>
<keyword evidence="1" id="KW-0479">Metal-binding</keyword>
<organism evidence="9 10">
    <name type="scientific">Ridgeia piscesae</name>
    <name type="common">Tubeworm</name>
    <dbReference type="NCBI Taxonomy" id="27915"/>
    <lineage>
        <taxon>Eukaryota</taxon>
        <taxon>Metazoa</taxon>
        <taxon>Spiralia</taxon>
        <taxon>Lophotrochozoa</taxon>
        <taxon>Annelida</taxon>
        <taxon>Polychaeta</taxon>
        <taxon>Sedentaria</taxon>
        <taxon>Canalipalpata</taxon>
        <taxon>Sabellida</taxon>
        <taxon>Siboglinidae</taxon>
        <taxon>Ridgeia</taxon>
    </lineage>
</organism>
<dbReference type="CDD" id="cd00167">
    <property type="entry name" value="SANT"/>
    <property type="match status" value="1"/>
</dbReference>
<evidence type="ECO:0000256" key="2">
    <source>
        <dbReference type="ARBA" id="ARBA00022771"/>
    </source>
</evidence>
<comment type="caution">
    <text evidence="9">The sequence shown here is derived from an EMBL/GenBank/DDBJ whole genome shotgun (WGS) entry which is preliminary data.</text>
</comment>
<dbReference type="PANTHER" id="PTHR22705">
    <property type="entry name" value="ZINC FINGER, ZZ DOMAIN CONTAINING 3"/>
    <property type="match status" value="1"/>
</dbReference>
<dbReference type="PROSITE" id="PS50135">
    <property type="entry name" value="ZF_ZZ_2"/>
    <property type="match status" value="1"/>
</dbReference>
<evidence type="ECO:0000256" key="3">
    <source>
        <dbReference type="ARBA" id="ARBA00022833"/>
    </source>
</evidence>
<dbReference type="PANTHER" id="PTHR22705:SF0">
    <property type="entry name" value="ZZ-TYPE ZINC FINGER-CONTAINING PROTEIN 3"/>
    <property type="match status" value="1"/>
</dbReference>
<dbReference type="InterPro" id="IPR000433">
    <property type="entry name" value="Znf_ZZ"/>
</dbReference>
<dbReference type="AlphaFoldDB" id="A0AAD9KP59"/>
<keyword evidence="2 4" id="KW-0863">Zinc-finger</keyword>
<dbReference type="InterPro" id="IPR001005">
    <property type="entry name" value="SANT/Myb"/>
</dbReference>
<dbReference type="Pfam" id="PF00569">
    <property type="entry name" value="ZZ"/>
    <property type="match status" value="1"/>
</dbReference>
<feature type="domain" description="HTH myb-type" evidence="8">
    <location>
        <begin position="173"/>
        <end position="225"/>
    </location>
</feature>
<evidence type="ECO:0000259" key="8">
    <source>
        <dbReference type="PROSITE" id="PS51294"/>
    </source>
</evidence>
<sequence>MTDESTTSTETLYPAEGSTSVYSFETDSLAFRGNKDYQRLLGTIVTLESQRVQALRDIDTLMTCQRAALADPIQFVHRLQQGTDLDLPPRQKVAELPPIAWENYTSSLETMSWARRHATRHKNKTDLNSRALFVEGDSASEMRCDDMVDTGDVPLVRGRVKRDGRPTTFNQLWTAEEQRRLEQLLLEHPPEEVEARRWDKIARALTNRTAQQVASRVQKYFIKLAKAGLPVPGRIPSVSVSNKKGTHKHQRYNRFYFQPSTFMTSIEPPVYMSDGDNDDDDGDTVFSYAQSSGGDTSDMHDDPYVSDEEDIPSELRQTSEYVELMRLKQLRREKLRPEPEPTHSQHIGYKCDRCDCDPIVGTRWHCRDCPVDLSVDLCDDCVGCGIETVTHDSSHRLDAVHHSVAPPHMDQDYMRFMPGGYNYLDPNYMPAV</sequence>
<evidence type="ECO:0008006" key="11">
    <source>
        <dbReference type="Google" id="ProtNLM"/>
    </source>
</evidence>
<evidence type="ECO:0000313" key="9">
    <source>
        <dbReference type="EMBL" id="KAK2174285.1"/>
    </source>
</evidence>
<dbReference type="SUPFAM" id="SSF57850">
    <property type="entry name" value="RING/U-box"/>
    <property type="match status" value="1"/>
</dbReference>
<keyword evidence="10" id="KW-1185">Reference proteome</keyword>
<feature type="domain" description="ZZ-type" evidence="7">
    <location>
        <begin position="346"/>
        <end position="405"/>
    </location>
</feature>
<dbReference type="InterPro" id="IPR017930">
    <property type="entry name" value="Myb_dom"/>
</dbReference>
<dbReference type="Proteomes" id="UP001209878">
    <property type="component" value="Unassembled WGS sequence"/>
</dbReference>
<dbReference type="InterPro" id="IPR009057">
    <property type="entry name" value="Homeodomain-like_sf"/>
</dbReference>
<accession>A0AAD9KP59</accession>
<reference evidence="9" key="1">
    <citation type="journal article" date="2023" name="Mol. Biol. Evol.">
        <title>Third-Generation Sequencing Reveals the Adaptive Role of the Epigenome in Three Deep-Sea Polychaetes.</title>
        <authorList>
            <person name="Perez M."/>
            <person name="Aroh O."/>
            <person name="Sun Y."/>
            <person name="Lan Y."/>
            <person name="Juniper S.K."/>
            <person name="Young C.R."/>
            <person name="Angers B."/>
            <person name="Qian P.Y."/>
        </authorList>
    </citation>
    <scope>NUCLEOTIDE SEQUENCE</scope>
    <source>
        <strain evidence="9">R07B-5</strain>
    </source>
</reference>
<evidence type="ECO:0000313" key="10">
    <source>
        <dbReference type="Proteomes" id="UP001209878"/>
    </source>
</evidence>
<dbReference type="InterPro" id="IPR043145">
    <property type="entry name" value="Znf_ZZ_sf"/>
</dbReference>
<dbReference type="InterPro" id="IPR037830">
    <property type="entry name" value="ZZZ3"/>
</dbReference>
<name>A0AAD9KP59_RIDPI</name>
<gene>
    <name evidence="9" type="ORF">NP493_813g01013</name>
</gene>
<evidence type="ECO:0000259" key="7">
    <source>
        <dbReference type="PROSITE" id="PS50135"/>
    </source>
</evidence>
<evidence type="ECO:0000256" key="4">
    <source>
        <dbReference type="PROSITE-ProRule" id="PRU00228"/>
    </source>
</evidence>
<dbReference type="PROSITE" id="PS50090">
    <property type="entry name" value="MYB_LIKE"/>
    <property type="match status" value="1"/>
</dbReference>
<evidence type="ECO:0000256" key="1">
    <source>
        <dbReference type="ARBA" id="ARBA00022723"/>
    </source>
</evidence>
<dbReference type="PROSITE" id="PS51294">
    <property type="entry name" value="HTH_MYB"/>
    <property type="match status" value="1"/>
</dbReference>
<dbReference type="GO" id="GO:0070461">
    <property type="term" value="C:SAGA-type complex"/>
    <property type="evidence" value="ECO:0007669"/>
    <property type="project" value="UniProtKB-ARBA"/>
</dbReference>
<dbReference type="GO" id="GO:0008270">
    <property type="term" value="F:zinc ion binding"/>
    <property type="evidence" value="ECO:0007669"/>
    <property type="project" value="UniProtKB-KW"/>
</dbReference>
<dbReference type="SMART" id="SM00717">
    <property type="entry name" value="SANT"/>
    <property type="match status" value="1"/>
</dbReference>
<proteinExistence type="predicted"/>
<evidence type="ECO:0000259" key="6">
    <source>
        <dbReference type="PROSITE" id="PS50090"/>
    </source>
</evidence>
<dbReference type="Pfam" id="PF00249">
    <property type="entry name" value="Myb_DNA-binding"/>
    <property type="match status" value="1"/>
</dbReference>
<feature type="region of interest" description="Disordered" evidence="5">
    <location>
        <begin position="270"/>
        <end position="304"/>
    </location>
</feature>
<feature type="domain" description="Myb-like" evidence="6">
    <location>
        <begin position="165"/>
        <end position="221"/>
    </location>
</feature>
<dbReference type="Gene3D" id="1.10.10.60">
    <property type="entry name" value="Homeodomain-like"/>
    <property type="match status" value="1"/>
</dbReference>
<dbReference type="Gene3D" id="3.30.60.90">
    <property type="match status" value="1"/>
</dbReference>
<dbReference type="SUPFAM" id="SSF46689">
    <property type="entry name" value="Homeodomain-like"/>
    <property type="match status" value="1"/>
</dbReference>
<evidence type="ECO:0000256" key="5">
    <source>
        <dbReference type="SAM" id="MobiDB-lite"/>
    </source>
</evidence>
<keyword evidence="3" id="KW-0862">Zinc</keyword>
<protein>
    <recommendedName>
        <fullName evidence="11">ZZ-type zinc finger-containing protein 3</fullName>
    </recommendedName>
</protein>